<evidence type="ECO:0000313" key="4">
    <source>
        <dbReference type="EMBL" id="KYP77931.1"/>
    </source>
</evidence>
<evidence type="ECO:0000313" key="5">
    <source>
        <dbReference type="Proteomes" id="UP000075243"/>
    </source>
</evidence>
<sequence length="113" mass="11693">MATISKLSSIVIHFVLLANSLVLSSSTEPRISASPTVNPYVTAPGIASFFPSPSADRPMNWAAPPEAEAEASAPAPNSGEFVGKKSSSSYRSDCAAAIVVILICSFFMSSIVA</sequence>
<protein>
    <submittedName>
        <fullName evidence="4">Uncharacterized protein</fullName>
    </submittedName>
</protein>
<organism evidence="4 5">
    <name type="scientific">Cajanus cajan</name>
    <name type="common">Pigeon pea</name>
    <name type="synonym">Cajanus indicus</name>
    <dbReference type="NCBI Taxonomy" id="3821"/>
    <lineage>
        <taxon>Eukaryota</taxon>
        <taxon>Viridiplantae</taxon>
        <taxon>Streptophyta</taxon>
        <taxon>Embryophyta</taxon>
        <taxon>Tracheophyta</taxon>
        <taxon>Spermatophyta</taxon>
        <taxon>Magnoliopsida</taxon>
        <taxon>eudicotyledons</taxon>
        <taxon>Gunneridae</taxon>
        <taxon>Pentapetalae</taxon>
        <taxon>rosids</taxon>
        <taxon>fabids</taxon>
        <taxon>Fabales</taxon>
        <taxon>Fabaceae</taxon>
        <taxon>Papilionoideae</taxon>
        <taxon>50 kb inversion clade</taxon>
        <taxon>NPAAA clade</taxon>
        <taxon>indigoferoid/millettioid clade</taxon>
        <taxon>Phaseoleae</taxon>
        <taxon>Cajanus</taxon>
    </lineage>
</organism>
<dbReference type="Gramene" id="C.cajan_45461.t">
    <property type="protein sequence ID" value="C.cajan_45461.t.cds1"/>
    <property type="gene ID" value="C.cajan_45461"/>
</dbReference>
<dbReference type="EMBL" id="AGCT01037453">
    <property type="protein sequence ID" value="KYP77931.1"/>
    <property type="molecule type" value="Genomic_DNA"/>
</dbReference>
<evidence type="ECO:0000256" key="1">
    <source>
        <dbReference type="SAM" id="MobiDB-lite"/>
    </source>
</evidence>
<keyword evidence="2" id="KW-0812">Transmembrane</keyword>
<keyword evidence="2" id="KW-0472">Membrane</keyword>
<evidence type="ECO:0000256" key="3">
    <source>
        <dbReference type="SAM" id="SignalP"/>
    </source>
</evidence>
<gene>
    <name evidence="4" type="ORF">KK1_045267</name>
</gene>
<evidence type="ECO:0000256" key="2">
    <source>
        <dbReference type="SAM" id="Phobius"/>
    </source>
</evidence>
<keyword evidence="5" id="KW-1185">Reference proteome</keyword>
<dbReference type="Proteomes" id="UP000075243">
    <property type="component" value="Unassembled WGS sequence"/>
</dbReference>
<proteinExistence type="predicted"/>
<keyword evidence="3" id="KW-0732">Signal</keyword>
<feature type="signal peptide" evidence="3">
    <location>
        <begin position="1"/>
        <end position="26"/>
    </location>
</feature>
<reference evidence="4" key="1">
    <citation type="journal article" date="2012" name="Nat. Biotechnol.">
        <title>Draft genome sequence of pigeonpea (Cajanus cajan), an orphan legume crop of resource-poor farmers.</title>
        <authorList>
            <person name="Varshney R.K."/>
            <person name="Chen W."/>
            <person name="Li Y."/>
            <person name="Bharti A.K."/>
            <person name="Saxena R.K."/>
            <person name="Schlueter J.A."/>
            <person name="Donoghue M.T."/>
            <person name="Azam S."/>
            <person name="Fan G."/>
            <person name="Whaley A.M."/>
            <person name="Farmer A.D."/>
            <person name="Sheridan J."/>
            <person name="Iwata A."/>
            <person name="Tuteja R."/>
            <person name="Penmetsa R.V."/>
            <person name="Wu W."/>
            <person name="Upadhyaya H.D."/>
            <person name="Yang S.P."/>
            <person name="Shah T."/>
            <person name="Saxena K.B."/>
            <person name="Michael T."/>
            <person name="McCombie W.R."/>
            <person name="Yang B."/>
            <person name="Zhang G."/>
            <person name="Yang H."/>
            <person name="Wang J."/>
            <person name="Spillane C."/>
            <person name="Cook D.R."/>
            <person name="May G.D."/>
            <person name="Xu X."/>
            <person name="Jackson S.A."/>
        </authorList>
    </citation>
    <scope>NUCLEOTIDE SEQUENCE [LARGE SCALE GENOMIC DNA]</scope>
</reference>
<accession>A0A151UF95</accession>
<dbReference type="AlphaFoldDB" id="A0A151UF95"/>
<name>A0A151UF95_CAJCA</name>
<feature type="compositionally biased region" description="Low complexity" evidence="1">
    <location>
        <begin position="62"/>
        <end position="76"/>
    </location>
</feature>
<comment type="caution">
    <text evidence="4">The sequence shown here is derived from an EMBL/GenBank/DDBJ whole genome shotgun (WGS) entry which is preliminary data.</text>
</comment>
<feature type="transmembrane region" description="Helical" evidence="2">
    <location>
        <begin position="95"/>
        <end position="112"/>
    </location>
</feature>
<dbReference type="OMA" id="VTAPNMS"/>
<feature type="chain" id="PRO_5007589665" evidence="3">
    <location>
        <begin position="27"/>
        <end position="113"/>
    </location>
</feature>
<keyword evidence="2" id="KW-1133">Transmembrane helix</keyword>
<feature type="region of interest" description="Disordered" evidence="1">
    <location>
        <begin position="57"/>
        <end position="88"/>
    </location>
</feature>